<dbReference type="GO" id="GO:0006241">
    <property type="term" value="P:CTP biosynthetic process"/>
    <property type="evidence" value="ECO:0007669"/>
    <property type="project" value="UniProtKB-UniRule"/>
</dbReference>
<evidence type="ECO:0000256" key="5">
    <source>
        <dbReference type="ARBA" id="ARBA00022679"/>
    </source>
</evidence>
<dbReference type="GO" id="GO:0006228">
    <property type="term" value="P:UTP biosynthetic process"/>
    <property type="evidence" value="ECO:0007669"/>
    <property type="project" value="UniProtKB-UniRule"/>
</dbReference>
<evidence type="ECO:0000256" key="2">
    <source>
        <dbReference type="ARBA" id="ARBA00008142"/>
    </source>
</evidence>
<feature type="binding site" evidence="12 13">
    <location>
        <position position="9"/>
    </location>
    <ligand>
        <name>ATP</name>
        <dbReference type="ChEBI" id="CHEBI:30616"/>
    </ligand>
</feature>
<dbReference type="Proteomes" id="UP000062160">
    <property type="component" value="Unassembled WGS sequence"/>
</dbReference>
<keyword evidence="9 12" id="KW-0067">ATP-binding</keyword>
<dbReference type="GO" id="GO:0005737">
    <property type="term" value="C:cytoplasm"/>
    <property type="evidence" value="ECO:0007669"/>
    <property type="project" value="UniProtKB-SubCell"/>
</dbReference>
<dbReference type="InterPro" id="IPR034907">
    <property type="entry name" value="NDK-like_dom"/>
</dbReference>
<feature type="binding site" evidence="12 13">
    <location>
        <position position="85"/>
    </location>
    <ligand>
        <name>ATP</name>
        <dbReference type="ChEBI" id="CHEBI:30616"/>
    </ligand>
</feature>
<feature type="binding site" evidence="12 13">
    <location>
        <position position="91"/>
    </location>
    <ligand>
        <name>ATP</name>
        <dbReference type="ChEBI" id="CHEBI:30616"/>
    </ligand>
</feature>
<name>A0A0U9HGH0_9FIRM</name>
<dbReference type="HAMAP" id="MF_00451">
    <property type="entry name" value="NDP_kinase"/>
    <property type="match status" value="1"/>
</dbReference>
<dbReference type="GO" id="GO:0004550">
    <property type="term" value="F:nucleoside diphosphate kinase activity"/>
    <property type="evidence" value="ECO:0007669"/>
    <property type="project" value="UniProtKB-UniRule"/>
</dbReference>
<feature type="binding site" evidence="12 13">
    <location>
        <position position="57"/>
    </location>
    <ligand>
        <name>ATP</name>
        <dbReference type="ChEBI" id="CHEBI:30616"/>
    </ligand>
</feature>
<dbReference type="Pfam" id="PF00334">
    <property type="entry name" value="NDK"/>
    <property type="match status" value="1"/>
</dbReference>
<evidence type="ECO:0000256" key="1">
    <source>
        <dbReference type="ARBA" id="ARBA00001946"/>
    </source>
</evidence>
<dbReference type="PRINTS" id="PR01243">
    <property type="entry name" value="NUCDPKINASE"/>
</dbReference>
<keyword evidence="11 12" id="KW-0546">Nucleotide metabolism</keyword>
<evidence type="ECO:0000256" key="7">
    <source>
        <dbReference type="ARBA" id="ARBA00022741"/>
    </source>
</evidence>
<accession>A0A0U9HGH0</accession>
<evidence type="ECO:0000256" key="6">
    <source>
        <dbReference type="ARBA" id="ARBA00022723"/>
    </source>
</evidence>
<keyword evidence="5 12" id="KW-0808">Transferase</keyword>
<feature type="domain" description="Nucleoside diphosphate kinase-like" evidence="15">
    <location>
        <begin position="1"/>
        <end position="135"/>
    </location>
</feature>
<keyword evidence="12" id="KW-0963">Cytoplasm</keyword>
<dbReference type="InterPro" id="IPR036850">
    <property type="entry name" value="NDK-like_dom_sf"/>
</dbReference>
<dbReference type="CDD" id="cd04413">
    <property type="entry name" value="NDPk_I"/>
    <property type="match status" value="1"/>
</dbReference>
<sequence length="137" mass="15279">MEKTFIMIKPDGIRRGLAGTIIQRYEQKGLKITAAKLIMVPEELACKHYEEHVSKPFFQELIANITSGPVLAMVLEGPNAIRLARLINGPTQIEEALPGTIRGDFATSTTENLVHASDKPETAEREIKLWMSYMNLA</sequence>
<evidence type="ECO:0000256" key="9">
    <source>
        <dbReference type="ARBA" id="ARBA00022840"/>
    </source>
</evidence>
<dbReference type="FunFam" id="3.30.70.141:FF:000003">
    <property type="entry name" value="Nucleoside diphosphate kinase"/>
    <property type="match status" value="1"/>
</dbReference>
<keyword evidence="17" id="KW-1185">Reference proteome</keyword>
<dbReference type="NCBIfam" id="NF001908">
    <property type="entry name" value="PRK00668.1"/>
    <property type="match status" value="1"/>
</dbReference>
<dbReference type="EC" id="2.7.4.6" evidence="3 12"/>
<dbReference type="EMBL" id="DF977003">
    <property type="protein sequence ID" value="GAQ25954.1"/>
    <property type="molecule type" value="Genomic_DNA"/>
</dbReference>
<dbReference type="OrthoDB" id="9801161at2"/>
<evidence type="ECO:0000256" key="11">
    <source>
        <dbReference type="ARBA" id="ARBA00023080"/>
    </source>
</evidence>
<dbReference type="GO" id="GO:0005524">
    <property type="term" value="F:ATP binding"/>
    <property type="evidence" value="ECO:0007669"/>
    <property type="project" value="UniProtKB-UniRule"/>
</dbReference>
<dbReference type="GO" id="GO:0006183">
    <property type="term" value="P:GTP biosynthetic process"/>
    <property type="evidence" value="ECO:0007669"/>
    <property type="project" value="UniProtKB-UniRule"/>
</dbReference>
<dbReference type="STRING" id="224999.GCA_001485475_01992"/>
<dbReference type="SUPFAM" id="SSF54919">
    <property type="entry name" value="Nucleoside diphosphate kinase, NDK"/>
    <property type="match status" value="1"/>
</dbReference>
<organism evidence="16">
    <name type="scientific">Tepidanaerobacter syntrophicus</name>
    <dbReference type="NCBI Taxonomy" id="224999"/>
    <lineage>
        <taxon>Bacteria</taxon>
        <taxon>Bacillati</taxon>
        <taxon>Bacillota</taxon>
        <taxon>Clostridia</taxon>
        <taxon>Thermosediminibacterales</taxon>
        <taxon>Tepidanaerobacteraceae</taxon>
        <taxon>Tepidanaerobacter</taxon>
    </lineage>
</organism>
<feature type="active site" description="Pros-phosphohistidine intermediate" evidence="12 13">
    <location>
        <position position="115"/>
    </location>
</feature>
<dbReference type="PROSITE" id="PS51374">
    <property type="entry name" value="NDPK_LIKE"/>
    <property type="match status" value="1"/>
</dbReference>
<dbReference type="Gene3D" id="3.30.70.141">
    <property type="entry name" value="Nucleoside diphosphate kinase-like domain"/>
    <property type="match status" value="1"/>
</dbReference>
<evidence type="ECO:0000313" key="16">
    <source>
        <dbReference type="EMBL" id="GAQ25954.1"/>
    </source>
</evidence>
<evidence type="ECO:0000256" key="10">
    <source>
        <dbReference type="ARBA" id="ARBA00022842"/>
    </source>
</evidence>
<evidence type="ECO:0000256" key="12">
    <source>
        <dbReference type="HAMAP-Rule" id="MF_00451"/>
    </source>
</evidence>
<evidence type="ECO:0000256" key="8">
    <source>
        <dbReference type="ARBA" id="ARBA00022777"/>
    </source>
</evidence>
<keyword evidence="12" id="KW-0597">Phosphoprotein</keyword>
<comment type="function">
    <text evidence="12">Major role in the synthesis of nucleoside triphosphates other than ATP. The ATP gamma phosphate is transferred to the NDP beta phosphate via a ping-pong mechanism, using a phosphorylated active-site intermediate.</text>
</comment>
<evidence type="ECO:0000256" key="4">
    <source>
        <dbReference type="ARBA" id="ARBA00017632"/>
    </source>
</evidence>
<evidence type="ECO:0000259" key="15">
    <source>
        <dbReference type="SMART" id="SM00562"/>
    </source>
</evidence>
<keyword evidence="8 12" id="KW-0418">Kinase</keyword>
<feature type="binding site" evidence="12 13">
    <location>
        <position position="102"/>
    </location>
    <ligand>
        <name>ATP</name>
        <dbReference type="ChEBI" id="CHEBI:30616"/>
    </ligand>
</feature>
<comment type="cofactor">
    <cofactor evidence="1 12">
        <name>Mg(2+)</name>
        <dbReference type="ChEBI" id="CHEBI:18420"/>
    </cofactor>
</comment>
<dbReference type="RefSeq" id="WP_059034307.1">
    <property type="nucleotide sequence ID" value="NZ_BSDN01000005.1"/>
</dbReference>
<evidence type="ECO:0000256" key="13">
    <source>
        <dbReference type="PROSITE-ProRule" id="PRU00706"/>
    </source>
</evidence>
<keyword evidence="10 12" id="KW-0460">Magnesium</keyword>
<comment type="subcellular location">
    <subcellularLocation>
        <location evidence="12">Cytoplasm</location>
    </subcellularLocation>
</comment>
<reference evidence="16" key="1">
    <citation type="journal article" date="2016" name="Genome Announc.">
        <title>Draft Genome Sequence of the Syntrophic Lactate-Degrading Bacterium Tepidanaerobacter syntrophicus JLT.</title>
        <authorList>
            <person name="Matsuura N."/>
            <person name="Ohashi A."/>
            <person name="Tourlousse D.M."/>
            <person name="Sekiguchi Y."/>
        </authorList>
    </citation>
    <scope>NUCLEOTIDE SEQUENCE [LARGE SCALE GENOMIC DNA]</scope>
    <source>
        <strain evidence="16">JL</strain>
    </source>
</reference>
<comment type="catalytic activity">
    <reaction evidence="12">
        <text>a 2'-deoxyribonucleoside 5'-diphosphate + ATP = a 2'-deoxyribonucleoside 5'-triphosphate + ADP</text>
        <dbReference type="Rhea" id="RHEA:44640"/>
        <dbReference type="ChEBI" id="CHEBI:30616"/>
        <dbReference type="ChEBI" id="CHEBI:61560"/>
        <dbReference type="ChEBI" id="CHEBI:73316"/>
        <dbReference type="ChEBI" id="CHEBI:456216"/>
        <dbReference type="EC" id="2.7.4.6"/>
    </reaction>
</comment>
<feature type="binding site" evidence="12 13">
    <location>
        <position position="112"/>
    </location>
    <ligand>
        <name>ATP</name>
        <dbReference type="ChEBI" id="CHEBI:30616"/>
    </ligand>
</feature>
<dbReference type="PANTHER" id="PTHR11349">
    <property type="entry name" value="NUCLEOSIDE DIPHOSPHATE KINASE"/>
    <property type="match status" value="1"/>
</dbReference>
<comment type="subunit">
    <text evidence="12">Homotetramer.</text>
</comment>
<dbReference type="GO" id="GO:0046872">
    <property type="term" value="F:metal ion binding"/>
    <property type="evidence" value="ECO:0007669"/>
    <property type="project" value="UniProtKB-KW"/>
</dbReference>
<proteinExistence type="inferred from homology"/>
<evidence type="ECO:0000256" key="3">
    <source>
        <dbReference type="ARBA" id="ARBA00012966"/>
    </source>
</evidence>
<protein>
    <recommendedName>
        <fullName evidence="4 12">Nucleoside diphosphate kinase</fullName>
        <shortName evidence="12">NDK</shortName>
        <shortName evidence="12">NDP kinase</shortName>
        <ecNumber evidence="3 12">2.7.4.6</ecNumber>
    </recommendedName>
    <alternativeName>
        <fullName evidence="12">Nucleoside-2-P kinase</fullName>
    </alternativeName>
</protein>
<dbReference type="AlphaFoldDB" id="A0A0U9HGH0"/>
<keyword evidence="6 12" id="KW-0479">Metal-binding</keyword>
<comment type="catalytic activity">
    <reaction evidence="12">
        <text>a ribonucleoside 5'-diphosphate + ATP = a ribonucleoside 5'-triphosphate + ADP</text>
        <dbReference type="Rhea" id="RHEA:18113"/>
        <dbReference type="ChEBI" id="CHEBI:30616"/>
        <dbReference type="ChEBI" id="CHEBI:57930"/>
        <dbReference type="ChEBI" id="CHEBI:61557"/>
        <dbReference type="ChEBI" id="CHEBI:456216"/>
        <dbReference type="EC" id="2.7.4.6"/>
    </reaction>
</comment>
<keyword evidence="7 12" id="KW-0547">Nucleotide-binding</keyword>
<evidence type="ECO:0000256" key="14">
    <source>
        <dbReference type="RuleBase" id="RU004011"/>
    </source>
</evidence>
<dbReference type="InterPro" id="IPR001564">
    <property type="entry name" value="Nucleoside_diP_kinase"/>
</dbReference>
<dbReference type="SMART" id="SM00562">
    <property type="entry name" value="NDK"/>
    <property type="match status" value="1"/>
</dbReference>
<evidence type="ECO:0000313" key="17">
    <source>
        <dbReference type="Proteomes" id="UP000062160"/>
    </source>
</evidence>
<gene>
    <name evidence="12" type="primary">ndk</name>
    <name evidence="16" type="ORF">TSYNT_9206</name>
</gene>
<comment type="similarity">
    <text evidence="2 12 13 14">Belongs to the NDK family.</text>
</comment>